<reference evidence="2 3" key="1">
    <citation type="journal article" date="2011" name="J. Bacteriol.">
        <title>Genome sequence of Salinisphaera shabanensis, a gammaproteobacterium from the harsh, variable environment of the brine-seawater interface of the Shaban Deep in the Red Sea.</title>
        <authorList>
            <person name="Antunes A."/>
            <person name="Alam I."/>
            <person name="Bajic V.B."/>
            <person name="Stingl U."/>
        </authorList>
    </citation>
    <scope>NUCLEOTIDE SEQUENCE [LARGE SCALE GENOMIC DNA]</scope>
    <source>
        <strain evidence="2 3">E1L3A</strain>
    </source>
</reference>
<reference evidence="2 3" key="2">
    <citation type="journal article" date="2013" name="PLoS ONE">
        <title>INDIGO - INtegrated Data Warehouse of MIcrobial GenOmes with Examples from the Red Sea Extremophiles.</title>
        <authorList>
            <person name="Alam I."/>
            <person name="Antunes A."/>
            <person name="Kamau A.A."/>
            <person name="Ba Alawi W."/>
            <person name="Kalkatawi M."/>
            <person name="Stingl U."/>
            <person name="Bajic V.B."/>
        </authorList>
    </citation>
    <scope>NUCLEOTIDE SEQUENCE [LARGE SCALE GENOMIC DNA]</scope>
    <source>
        <strain evidence="2 3">E1L3A</strain>
    </source>
</reference>
<dbReference type="Pfam" id="PF01928">
    <property type="entry name" value="CYTH"/>
    <property type="match status" value="1"/>
</dbReference>
<organism evidence="2 3">
    <name type="scientific">Salinisphaera shabanensis E1L3A</name>
    <dbReference type="NCBI Taxonomy" id="1033802"/>
    <lineage>
        <taxon>Bacteria</taxon>
        <taxon>Pseudomonadati</taxon>
        <taxon>Pseudomonadota</taxon>
        <taxon>Gammaproteobacteria</taxon>
        <taxon>Salinisphaerales</taxon>
        <taxon>Salinisphaeraceae</taxon>
        <taxon>Salinisphaera</taxon>
    </lineage>
</organism>
<dbReference type="PANTHER" id="PTHR21028">
    <property type="entry name" value="SI:CH211-156B7.4"/>
    <property type="match status" value="1"/>
</dbReference>
<dbReference type="STRING" id="1033802.SSPSH_000075"/>
<name>U2G3N4_9GAMM</name>
<dbReference type="GO" id="GO:0004016">
    <property type="term" value="F:adenylate cyclase activity"/>
    <property type="evidence" value="ECO:0007669"/>
    <property type="project" value="UniProtKB-EC"/>
</dbReference>
<evidence type="ECO:0000313" key="2">
    <source>
        <dbReference type="EMBL" id="ERJ20733.1"/>
    </source>
</evidence>
<dbReference type="SUPFAM" id="SSF55154">
    <property type="entry name" value="CYTH-like phosphatases"/>
    <property type="match status" value="1"/>
</dbReference>
<evidence type="ECO:0000259" key="1">
    <source>
        <dbReference type="PROSITE" id="PS51707"/>
    </source>
</evidence>
<dbReference type="InterPro" id="IPR008173">
    <property type="entry name" value="Adenylyl_cyclase_CyaB"/>
</dbReference>
<dbReference type="OrthoDB" id="271656at2"/>
<proteinExistence type="predicted"/>
<accession>U2G3N4</accession>
<protein>
    <submittedName>
        <fullName evidence="2">Adenylate cyclase protein</fullName>
        <ecNumber evidence="2">4.6.1.1</ecNumber>
    </submittedName>
</protein>
<evidence type="ECO:0000313" key="3">
    <source>
        <dbReference type="Proteomes" id="UP000006242"/>
    </source>
</evidence>
<dbReference type="PANTHER" id="PTHR21028:SF2">
    <property type="entry name" value="CYTH DOMAIN-CONTAINING PROTEIN"/>
    <property type="match status" value="1"/>
</dbReference>
<gene>
    <name evidence="2" type="ORF">SSPSH_000075</name>
</gene>
<dbReference type="PROSITE" id="PS51707">
    <property type="entry name" value="CYTH"/>
    <property type="match status" value="1"/>
</dbReference>
<dbReference type="Gene3D" id="2.40.320.10">
    <property type="entry name" value="Hypothetical Protein Pfu-838710-001"/>
    <property type="match status" value="1"/>
</dbReference>
<dbReference type="RefSeq" id="WP_006913349.1">
    <property type="nucleotide sequence ID" value="NZ_AFNV02000001.1"/>
</dbReference>
<sequence length="177" mass="19631">MARNIEIKAAVADAQALRTRVAELADDGPWLIEQHDIFFHCANGRLKLRRFGNGEGELIFYRRPDASGPKACEYERNAVADPDAMRRLLEMANGLRGEVIKTRTLFMARRTRIHLDHVAGLGDYMELEVVLADEPIGTGHDEAEQLMRELGIDDSALVEGAYIDLIETQGASAQPAS</sequence>
<feature type="domain" description="CYTH" evidence="1">
    <location>
        <begin position="2"/>
        <end position="168"/>
    </location>
</feature>
<dbReference type="AlphaFoldDB" id="U2G3N4"/>
<dbReference type="Proteomes" id="UP000006242">
    <property type="component" value="Unassembled WGS sequence"/>
</dbReference>
<keyword evidence="3" id="KW-1185">Reference proteome</keyword>
<comment type="caution">
    <text evidence="2">The sequence shown here is derived from an EMBL/GenBank/DDBJ whole genome shotgun (WGS) entry which is preliminary data.</text>
</comment>
<dbReference type="SMART" id="SM01118">
    <property type="entry name" value="CYTH"/>
    <property type="match status" value="1"/>
</dbReference>
<dbReference type="InterPro" id="IPR023577">
    <property type="entry name" value="CYTH_domain"/>
</dbReference>
<dbReference type="EC" id="4.6.1.1" evidence="2"/>
<dbReference type="eggNOG" id="COG1437">
    <property type="taxonomic scope" value="Bacteria"/>
</dbReference>
<dbReference type="InterPro" id="IPR033469">
    <property type="entry name" value="CYTH-like_dom_sf"/>
</dbReference>
<keyword evidence="2" id="KW-0456">Lyase</keyword>
<dbReference type="CDD" id="cd07890">
    <property type="entry name" value="CYTH-like_AC_IV-like"/>
    <property type="match status" value="1"/>
</dbReference>
<dbReference type="EMBL" id="AFNV02000001">
    <property type="protein sequence ID" value="ERJ20733.1"/>
    <property type="molecule type" value="Genomic_DNA"/>
</dbReference>